<name>A0AAV7TUS7_PLEWA</name>
<gene>
    <name evidence="2" type="ORF">NDU88_005720</name>
</gene>
<keyword evidence="3" id="KW-1185">Reference proteome</keyword>
<feature type="region of interest" description="Disordered" evidence="1">
    <location>
        <begin position="19"/>
        <end position="38"/>
    </location>
</feature>
<organism evidence="2 3">
    <name type="scientific">Pleurodeles waltl</name>
    <name type="common">Iberian ribbed newt</name>
    <dbReference type="NCBI Taxonomy" id="8319"/>
    <lineage>
        <taxon>Eukaryota</taxon>
        <taxon>Metazoa</taxon>
        <taxon>Chordata</taxon>
        <taxon>Craniata</taxon>
        <taxon>Vertebrata</taxon>
        <taxon>Euteleostomi</taxon>
        <taxon>Amphibia</taxon>
        <taxon>Batrachia</taxon>
        <taxon>Caudata</taxon>
        <taxon>Salamandroidea</taxon>
        <taxon>Salamandridae</taxon>
        <taxon>Pleurodelinae</taxon>
        <taxon>Pleurodeles</taxon>
    </lineage>
</organism>
<dbReference type="EMBL" id="JANPWB010000006">
    <property type="protein sequence ID" value="KAJ1180499.1"/>
    <property type="molecule type" value="Genomic_DNA"/>
</dbReference>
<proteinExistence type="predicted"/>
<dbReference type="AlphaFoldDB" id="A0AAV7TUS7"/>
<evidence type="ECO:0000313" key="3">
    <source>
        <dbReference type="Proteomes" id="UP001066276"/>
    </source>
</evidence>
<protein>
    <submittedName>
        <fullName evidence="2">Uncharacterized protein</fullName>
    </submittedName>
</protein>
<evidence type="ECO:0000256" key="1">
    <source>
        <dbReference type="SAM" id="MobiDB-lite"/>
    </source>
</evidence>
<dbReference type="Proteomes" id="UP001066276">
    <property type="component" value="Chromosome 3_2"/>
</dbReference>
<evidence type="ECO:0000313" key="2">
    <source>
        <dbReference type="EMBL" id="KAJ1180499.1"/>
    </source>
</evidence>
<sequence>MNAQTYSFGRAWRCLPGSPGEDQIAAGQPESGQASRGRAWCCPPAPRTLFVARGGGRLRPLPASVHSRERVYTQEPGGRLGRAAALAALVPRLLGTSRGFRGPAAVEAFFWALWPFGFSGRLAWMMAPDLR</sequence>
<reference evidence="2" key="1">
    <citation type="journal article" date="2022" name="bioRxiv">
        <title>Sequencing and chromosome-scale assembly of the giantPleurodeles waltlgenome.</title>
        <authorList>
            <person name="Brown T."/>
            <person name="Elewa A."/>
            <person name="Iarovenko S."/>
            <person name="Subramanian E."/>
            <person name="Araus A.J."/>
            <person name="Petzold A."/>
            <person name="Susuki M."/>
            <person name="Suzuki K.-i.T."/>
            <person name="Hayashi T."/>
            <person name="Toyoda A."/>
            <person name="Oliveira C."/>
            <person name="Osipova E."/>
            <person name="Leigh N.D."/>
            <person name="Simon A."/>
            <person name="Yun M.H."/>
        </authorList>
    </citation>
    <scope>NUCLEOTIDE SEQUENCE</scope>
    <source>
        <strain evidence="2">20211129_DDA</strain>
        <tissue evidence="2">Liver</tissue>
    </source>
</reference>
<accession>A0AAV7TUS7</accession>
<comment type="caution">
    <text evidence="2">The sequence shown here is derived from an EMBL/GenBank/DDBJ whole genome shotgun (WGS) entry which is preliminary data.</text>
</comment>